<dbReference type="Gene3D" id="2.170.130.10">
    <property type="entry name" value="TonB-dependent receptor, plug domain"/>
    <property type="match status" value="1"/>
</dbReference>
<dbReference type="InterPro" id="IPR023997">
    <property type="entry name" value="TonB-dep_OMP_SusC/RagA_CS"/>
</dbReference>
<dbReference type="InterPro" id="IPR012910">
    <property type="entry name" value="Plug_dom"/>
</dbReference>
<dbReference type="Pfam" id="PF13715">
    <property type="entry name" value="CarbopepD_reg_2"/>
    <property type="match status" value="1"/>
</dbReference>
<keyword evidence="2 7" id="KW-0813">Transport</keyword>
<dbReference type="InterPro" id="IPR037066">
    <property type="entry name" value="Plug_dom_sf"/>
</dbReference>
<dbReference type="InterPro" id="IPR023996">
    <property type="entry name" value="TonB-dep_OMP_SusC/RagA"/>
</dbReference>
<keyword evidence="4 7" id="KW-0812">Transmembrane</keyword>
<protein>
    <submittedName>
        <fullName evidence="9">SusC/RagA family TonB-linked outer membrane protein</fullName>
    </submittedName>
</protein>
<keyword evidence="10" id="KW-1185">Reference proteome</keyword>
<gene>
    <name evidence="9" type="ORF">GCM10022291_13380</name>
</gene>
<keyword evidence="3 7" id="KW-1134">Transmembrane beta strand</keyword>
<keyword evidence="6 7" id="KW-0998">Cell outer membrane</keyword>
<evidence type="ECO:0000313" key="9">
    <source>
        <dbReference type="EMBL" id="GAA4234321.1"/>
    </source>
</evidence>
<dbReference type="Gene3D" id="2.60.40.1120">
    <property type="entry name" value="Carboxypeptidase-like, regulatory domain"/>
    <property type="match status" value="1"/>
</dbReference>
<dbReference type="InterPro" id="IPR008969">
    <property type="entry name" value="CarboxyPept-like_regulatory"/>
</dbReference>
<dbReference type="Gene3D" id="2.40.170.20">
    <property type="entry name" value="TonB-dependent receptor, beta-barrel domain"/>
    <property type="match status" value="1"/>
</dbReference>
<dbReference type="PROSITE" id="PS52016">
    <property type="entry name" value="TONB_DEPENDENT_REC_3"/>
    <property type="match status" value="1"/>
</dbReference>
<dbReference type="InterPro" id="IPR039426">
    <property type="entry name" value="TonB-dep_rcpt-like"/>
</dbReference>
<proteinExistence type="inferred from homology"/>
<keyword evidence="5 7" id="KW-0472">Membrane</keyword>
<comment type="subcellular location">
    <subcellularLocation>
        <location evidence="1 7">Cell outer membrane</location>
        <topology evidence="1 7">Multi-pass membrane protein</topology>
    </subcellularLocation>
</comment>
<evidence type="ECO:0000256" key="1">
    <source>
        <dbReference type="ARBA" id="ARBA00004571"/>
    </source>
</evidence>
<evidence type="ECO:0000256" key="7">
    <source>
        <dbReference type="PROSITE-ProRule" id="PRU01360"/>
    </source>
</evidence>
<reference evidence="10" key="1">
    <citation type="journal article" date="2019" name="Int. J. Syst. Evol. Microbiol.">
        <title>The Global Catalogue of Microorganisms (GCM) 10K type strain sequencing project: providing services to taxonomists for standard genome sequencing and annotation.</title>
        <authorList>
            <consortium name="The Broad Institute Genomics Platform"/>
            <consortium name="The Broad Institute Genome Sequencing Center for Infectious Disease"/>
            <person name="Wu L."/>
            <person name="Ma J."/>
        </authorList>
    </citation>
    <scope>NUCLEOTIDE SEQUENCE [LARGE SCALE GENOMIC DNA]</scope>
    <source>
        <strain evidence="10">JCM 17630</strain>
    </source>
</reference>
<evidence type="ECO:0000256" key="2">
    <source>
        <dbReference type="ARBA" id="ARBA00022448"/>
    </source>
</evidence>
<accession>A0ABP8C6T3</accession>
<evidence type="ECO:0000256" key="6">
    <source>
        <dbReference type="ARBA" id="ARBA00023237"/>
    </source>
</evidence>
<dbReference type="SUPFAM" id="SSF56935">
    <property type="entry name" value="Porins"/>
    <property type="match status" value="1"/>
</dbReference>
<comment type="caution">
    <text evidence="9">The sequence shown here is derived from an EMBL/GenBank/DDBJ whole genome shotgun (WGS) entry which is preliminary data.</text>
</comment>
<dbReference type="NCBIfam" id="TIGR04056">
    <property type="entry name" value="OMP_RagA_SusC"/>
    <property type="match status" value="1"/>
</dbReference>
<name>A0ABP8C6T3_9FLAO</name>
<dbReference type="InterPro" id="IPR036942">
    <property type="entry name" value="Beta-barrel_TonB_sf"/>
</dbReference>
<comment type="similarity">
    <text evidence="7">Belongs to the TonB-dependent receptor family.</text>
</comment>
<sequence>MYSFTSSYSQNQKLRIELKEATLIDMIKSIENQSEFVFIYTDKVLPELKHVFGDIAIKDKTIYKVLDQVINKEKLEYSVKERQVILSKKEAVSLTSAYQQTVSGTVTSSVDGLPLPGVTVLIKGTSKGAQTDFDGKYSINASPDQVLVFSYLGFKKTEKTVGSLATINVALEEDVSSLEEVVITGYQKIDRKLFTGSAATLKIEDVKLDGIADVSRSLQGQVAGVEIQNVSGTFGTAPVIRIRGNASINGTNKPLWVVDGVILEDAVELSNEDISSGNLDTILSSSTAGINPEDVETFQVLKDASATALYGARALNGVVVITTKRGKTGKPSINFSSSLTTRSKPTYDQFNFLSSGDEMSVYQELYEKGWVDISKANTAANHGVFSDMFNRITNGDLTWGPGGSPNYAYLERYANANTDWFDVLFKDSFIRTNSLSVSSGTETSRYRASISSIVDEGQTVADDVKNYTANLNADFDLSDKFSLGFKLTGNVRDQRIAASEDRELNALTGVFERNFDINPFNYALYTSRSITPYDENGDRQFFRRSYAPFNILHEVEHNYVDLSLMDLTFNTNFKWEVANGLNFTTVLQGRWYKSNAIQTVHENSNNAEAYRADNPLIRNNNIFLFDDPDAPELEPYSVLPNGGFRKTTDNSLTSYYMRNQFDYSHTFNNVHTVSALLAQEIRSSDRVQEKNDGWGYMFDKGGLILSDPNFIRFLDSRGEEYFDVEETSQRGWGVFSNLAYSYDSRYVINGTYTYTGDNRTGESKTARYLPTWNISGAWNMHNEKFLENADWLNLLKVKSTYGLSGSNPFDASAGLIVFGDEPLRPQAAEREVALLIDQLENGELTFEKLYEWNIGVETAFLNNRIGVEFEYYKRKSEDLIGFVETNGVGGEGTKLGNVGDMDREGYEFTLRTVNVETSNFRWSSNFNFSHSKSKITNWESQERIGDAIGRNGGNLEGYPVGALFSVPFAGLDSNGIPTFFGENDEIIQDLNLQERDDITRFLKYEGPTEPTFFGGFNNTFNYKNLGLTVGFAYRGGNKIRLDDAFLEEYDDYTSLNGNLINRWSLPGDENVTNIPAILSEIASQALDNQGLNPYDLYNKSDVRVADGDYVRLKNIKLSYRLPQSLLDRTCLKSATASLSAHNLWLIYSDDKLNGIDPEFFQSGGVSLPLTRSYTFTLNFNF</sequence>
<feature type="domain" description="TonB-dependent receptor plug" evidence="8">
    <location>
        <begin position="195"/>
        <end position="318"/>
    </location>
</feature>
<evidence type="ECO:0000259" key="8">
    <source>
        <dbReference type="Pfam" id="PF07715"/>
    </source>
</evidence>
<dbReference type="Pfam" id="PF07715">
    <property type="entry name" value="Plug"/>
    <property type="match status" value="1"/>
</dbReference>
<evidence type="ECO:0000256" key="3">
    <source>
        <dbReference type="ARBA" id="ARBA00022452"/>
    </source>
</evidence>
<dbReference type="EMBL" id="BAABCA010000003">
    <property type="protein sequence ID" value="GAA4234321.1"/>
    <property type="molecule type" value="Genomic_DNA"/>
</dbReference>
<evidence type="ECO:0000256" key="5">
    <source>
        <dbReference type="ARBA" id="ARBA00023136"/>
    </source>
</evidence>
<dbReference type="SUPFAM" id="SSF49464">
    <property type="entry name" value="Carboxypeptidase regulatory domain-like"/>
    <property type="match status" value="1"/>
</dbReference>
<evidence type="ECO:0000313" key="10">
    <source>
        <dbReference type="Proteomes" id="UP001501496"/>
    </source>
</evidence>
<evidence type="ECO:0000256" key="4">
    <source>
        <dbReference type="ARBA" id="ARBA00022692"/>
    </source>
</evidence>
<dbReference type="NCBIfam" id="TIGR04057">
    <property type="entry name" value="SusC_RagA_signa"/>
    <property type="match status" value="1"/>
</dbReference>
<organism evidence="9 10">
    <name type="scientific">Postechiella marina</name>
    <dbReference type="NCBI Taxonomy" id="943941"/>
    <lineage>
        <taxon>Bacteria</taxon>
        <taxon>Pseudomonadati</taxon>
        <taxon>Bacteroidota</taxon>
        <taxon>Flavobacteriia</taxon>
        <taxon>Flavobacteriales</taxon>
        <taxon>Flavobacteriaceae</taxon>
        <taxon>Postechiella</taxon>
    </lineage>
</organism>
<dbReference type="Proteomes" id="UP001501496">
    <property type="component" value="Unassembled WGS sequence"/>
</dbReference>